<evidence type="ECO:0000256" key="2">
    <source>
        <dbReference type="ARBA" id="ARBA00022552"/>
    </source>
</evidence>
<dbReference type="CDD" id="cd02440">
    <property type="entry name" value="AdoMet_MTases"/>
    <property type="match status" value="1"/>
</dbReference>
<gene>
    <name evidence="7" type="ORF">H0E84_04380</name>
</gene>
<dbReference type="Gene3D" id="3.40.50.150">
    <property type="entry name" value="Vaccinia Virus protein VP39"/>
    <property type="match status" value="2"/>
</dbReference>
<dbReference type="InterPro" id="IPR002052">
    <property type="entry name" value="DNA_methylase_N6_adenine_CS"/>
</dbReference>
<accession>A0A853JAF6</accession>
<dbReference type="Pfam" id="PF05175">
    <property type="entry name" value="MTS"/>
    <property type="match status" value="1"/>
</dbReference>
<evidence type="ECO:0000256" key="5">
    <source>
        <dbReference type="ARBA" id="ARBA00022691"/>
    </source>
</evidence>
<dbReference type="EMBL" id="JACCKA010000029">
    <property type="protein sequence ID" value="NZA25610.1"/>
    <property type="molecule type" value="Genomic_DNA"/>
</dbReference>
<keyword evidence="3 7" id="KW-0489">Methyltransferase</keyword>
<dbReference type="GO" id="GO:0006364">
    <property type="term" value="P:rRNA processing"/>
    <property type="evidence" value="ECO:0007669"/>
    <property type="project" value="UniProtKB-KW"/>
</dbReference>
<evidence type="ECO:0000256" key="3">
    <source>
        <dbReference type="ARBA" id="ARBA00022603"/>
    </source>
</evidence>
<dbReference type="RefSeq" id="WP_180677406.1">
    <property type="nucleotide sequence ID" value="NZ_JACCKA010000029.1"/>
</dbReference>
<keyword evidence="1" id="KW-0963">Cytoplasm</keyword>
<evidence type="ECO:0000313" key="8">
    <source>
        <dbReference type="Proteomes" id="UP000578091"/>
    </source>
</evidence>
<dbReference type="InterPro" id="IPR007848">
    <property type="entry name" value="Small_mtfrase_dom"/>
</dbReference>
<dbReference type="SUPFAM" id="SSF53335">
    <property type="entry name" value="S-adenosyl-L-methionine-dependent methyltransferases"/>
    <property type="match status" value="1"/>
</dbReference>
<proteinExistence type="predicted"/>
<keyword evidence="5" id="KW-0949">S-adenosyl-L-methionine</keyword>
<reference evidence="7 8" key="1">
    <citation type="submission" date="2020-07" db="EMBL/GenBank/DDBJ databases">
        <title>Luteimonas sp. SJ-92.</title>
        <authorList>
            <person name="Huang X.-X."/>
            <person name="Xu L."/>
            <person name="Sun J.-Q."/>
        </authorList>
    </citation>
    <scope>NUCLEOTIDE SEQUENCE [LARGE SCALE GENOMIC DNA]</scope>
    <source>
        <strain evidence="7 8">SJ-92</strain>
    </source>
</reference>
<comment type="caution">
    <text evidence="7">The sequence shown here is derived from an EMBL/GenBank/DDBJ whole genome shotgun (WGS) entry which is preliminary data.</text>
</comment>
<dbReference type="PROSITE" id="PS00092">
    <property type="entry name" value="N6_MTASE"/>
    <property type="match status" value="1"/>
</dbReference>
<evidence type="ECO:0000256" key="4">
    <source>
        <dbReference type="ARBA" id="ARBA00022679"/>
    </source>
</evidence>
<name>A0A853JAF6_9GAMM</name>
<dbReference type="InterPro" id="IPR029063">
    <property type="entry name" value="SAM-dependent_MTases_sf"/>
</dbReference>
<dbReference type="InterPro" id="IPR046977">
    <property type="entry name" value="RsmC/RlmG"/>
</dbReference>
<dbReference type="PANTHER" id="PTHR47816">
    <property type="entry name" value="RIBOSOMAL RNA SMALL SUBUNIT METHYLTRANSFERASE C"/>
    <property type="match status" value="1"/>
</dbReference>
<keyword evidence="2" id="KW-0698">rRNA processing</keyword>
<sequence>MPAARRIRLRPQDGVPSVPSAEGDPALETLLLPFADGQLAWPDAADEPPVLFLRARPGAALARRGRGGVLCEQTFRPQFEALQREGYRVEEGGDSRHPLVLLLPPRQRDEARALYAHALERVAEGGAVVASVANDEGAKSGQADLARIAGPVAALSKHKCRVFWAHPGRGGGDAGLAAQWRGLDAPRPVAGGRFLSRPGVFAWDRIDAASALLAAHLPSTLAGRGADLGAGYGYLAAELLERCPQIAALDLFEAEKRALDLARANLAGHVGRVELGLYWHDVAAGLPQRYDFIVSNPPFHGQGRAPRPELGRRFIEVAAQALRPGGALWLVANRQLPYEQALGAGFGEVRIVAQQDGFKVVEARKARP</sequence>
<evidence type="ECO:0000259" key="6">
    <source>
        <dbReference type="Pfam" id="PF05175"/>
    </source>
</evidence>
<dbReference type="AlphaFoldDB" id="A0A853JAF6"/>
<dbReference type="Proteomes" id="UP000578091">
    <property type="component" value="Unassembled WGS sequence"/>
</dbReference>
<evidence type="ECO:0000256" key="1">
    <source>
        <dbReference type="ARBA" id="ARBA00022490"/>
    </source>
</evidence>
<dbReference type="PANTHER" id="PTHR47816:SF4">
    <property type="entry name" value="RIBOSOMAL RNA SMALL SUBUNIT METHYLTRANSFERASE C"/>
    <property type="match status" value="1"/>
</dbReference>
<keyword evidence="8" id="KW-1185">Reference proteome</keyword>
<keyword evidence="4 7" id="KW-0808">Transferase</keyword>
<feature type="domain" description="Methyltransferase small" evidence="6">
    <location>
        <begin position="193"/>
        <end position="361"/>
    </location>
</feature>
<evidence type="ECO:0000313" key="7">
    <source>
        <dbReference type="EMBL" id="NZA25610.1"/>
    </source>
</evidence>
<dbReference type="GO" id="GO:0008757">
    <property type="term" value="F:S-adenosylmethionine-dependent methyltransferase activity"/>
    <property type="evidence" value="ECO:0007669"/>
    <property type="project" value="InterPro"/>
</dbReference>
<protein>
    <submittedName>
        <fullName evidence="7">Class I SAM-dependent methyltransferase</fullName>
    </submittedName>
</protein>
<organism evidence="7 8">
    <name type="scientific">Luteimonas salinisoli</name>
    <dbReference type="NCBI Taxonomy" id="2752307"/>
    <lineage>
        <taxon>Bacteria</taxon>
        <taxon>Pseudomonadati</taxon>
        <taxon>Pseudomonadota</taxon>
        <taxon>Gammaproteobacteria</taxon>
        <taxon>Lysobacterales</taxon>
        <taxon>Lysobacteraceae</taxon>
        <taxon>Luteimonas</taxon>
    </lineage>
</organism>
<dbReference type="GO" id="GO:0003676">
    <property type="term" value="F:nucleic acid binding"/>
    <property type="evidence" value="ECO:0007669"/>
    <property type="project" value="InterPro"/>
</dbReference>
<dbReference type="GO" id="GO:0032259">
    <property type="term" value="P:methylation"/>
    <property type="evidence" value="ECO:0007669"/>
    <property type="project" value="UniProtKB-KW"/>
</dbReference>
<dbReference type="GO" id="GO:0008170">
    <property type="term" value="F:N-methyltransferase activity"/>
    <property type="evidence" value="ECO:0007669"/>
    <property type="project" value="UniProtKB-ARBA"/>
</dbReference>